<dbReference type="RefSeq" id="WP_181266219.1">
    <property type="nucleotide sequence ID" value="NZ_BAAAGB010000002.1"/>
</dbReference>
<gene>
    <name evidence="1" type="ORF">FG486_01815</name>
</gene>
<reference evidence="1 2" key="1">
    <citation type="journal article" date="1994" name="Int. J. Syst. Bacteriol.">
        <title>Phylogenetic positions of novel aerobic, bacteriochlorophyll a-containing bacteria and description of Roseococcus thiosulfatophilus gen. nov., sp. nov., Erythromicrobium ramosum gen. nov., sp. nov., and Erythrobacter litoralis sp. nov.</title>
        <authorList>
            <person name="Yurkov V."/>
            <person name="Stackebrandt E."/>
            <person name="Holmes A."/>
            <person name="Fuerst J.A."/>
            <person name="Hugenholtz P."/>
            <person name="Golecki J."/>
            <person name="Gad'on N."/>
            <person name="Gorlenko V.M."/>
            <person name="Kompantseva E.I."/>
            <person name="Drews G."/>
        </authorList>
    </citation>
    <scope>NUCLEOTIDE SEQUENCE [LARGE SCALE GENOMIC DNA]</scope>
    <source>
        <strain evidence="1 2">KR-99</strain>
    </source>
</reference>
<evidence type="ECO:0000313" key="2">
    <source>
        <dbReference type="Proteomes" id="UP000589292"/>
    </source>
</evidence>
<comment type="caution">
    <text evidence="1">The sequence shown here is derived from an EMBL/GenBank/DDBJ whole genome shotgun (WGS) entry which is preliminary data.</text>
</comment>
<protein>
    <recommendedName>
        <fullName evidence="3">Transcriptional regulator</fullName>
    </recommendedName>
</protein>
<accession>A0A7V8RAU2</accession>
<proteinExistence type="predicted"/>
<organism evidence="1 2">
    <name type="scientific">Sphingomonas ursincola</name>
    <dbReference type="NCBI Taxonomy" id="56361"/>
    <lineage>
        <taxon>Bacteria</taxon>
        <taxon>Pseudomonadati</taxon>
        <taxon>Pseudomonadota</taxon>
        <taxon>Alphaproteobacteria</taxon>
        <taxon>Sphingomonadales</taxon>
        <taxon>Sphingomonadaceae</taxon>
        <taxon>Sphingomonas</taxon>
    </lineage>
</organism>
<evidence type="ECO:0000313" key="1">
    <source>
        <dbReference type="EMBL" id="MBA1373060.1"/>
    </source>
</evidence>
<dbReference type="EMBL" id="VDES01000001">
    <property type="protein sequence ID" value="MBA1373060.1"/>
    <property type="molecule type" value="Genomic_DNA"/>
</dbReference>
<sequence>MPLLRLVEIFLRETGMPRTRFGRLSAGDPRLVDDLRRGREPRKALRNRIEHFMNIYAEEQA</sequence>
<dbReference type="Proteomes" id="UP000589292">
    <property type="component" value="Unassembled WGS sequence"/>
</dbReference>
<dbReference type="AlphaFoldDB" id="A0A7V8RAU2"/>
<name>A0A7V8RAU2_9SPHN</name>
<keyword evidence="2" id="KW-1185">Reference proteome</keyword>
<evidence type="ECO:0008006" key="3">
    <source>
        <dbReference type="Google" id="ProtNLM"/>
    </source>
</evidence>